<reference evidence="3 4" key="1">
    <citation type="submission" date="2017-12" db="EMBL/GenBank/DDBJ databases">
        <title>Phylogenetic diversity of female urinary microbiome.</title>
        <authorList>
            <person name="Thomas-White K."/>
            <person name="Wolfe A.J."/>
        </authorList>
    </citation>
    <scope>NUCLEOTIDE SEQUENCE [LARGE SCALE GENOMIC DNA]</scope>
    <source>
        <strain evidence="3 4">UMB0416</strain>
    </source>
</reference>
<evidence type="ECO:0000313" key="4">
    <source>
        <dbReference type="Proteomes" id="UP000234914"/>
    </source>
</evidence>
<organism evidence="3 4">
    <name type="scientific">Faucicola osloensis</name>
    <name type="common">Moraxella osloensis</name>
    <dbReference type="NCBI Taxonomy" id="34062"/>
    <lineage>
        <taxon>Bacteria</taxon>
        <taxon>Pseudomonadati</taxon>
        <taxon>Pseudomonadota</taxon>
        <taxon>Gammaproteobacteria</taxon>
        <taxon>Moraxellales</taxon>
        <taxon>Moraxellaceae</taxon>
        <taxon>Faucicola</taxon>
    </lineage>
</organism>
<dbReference type="AlphaFoldDB" id="A0A2I1REX6"/>
<dbReference type="Pfam" id="PF01446">
    <property type="entry name" value="Rep_1"/>
    <property type="match status" value="1"/>
</dbReference>
<dbReference type="EMBL" id="PKJS01000033">
    <property type="protein sequence ID" value="PKZ67677.1"/>
    <property type="molecule type" value="Genomic_DNA"/>
</dbReference>
<proteinExistence type="inferred from homology"/>
<keyword evidence="2" id="KW-0235">DNA replication</keyword>
<protein>
    <submittedName>
        <fullName evidence="3">Replication protein</fullName>
    </submittedName>
</protein>
<evidence type="ECO:0000256" key="1">
    <source>
        <dbReference type="ARBA" id="ARBA00008909"/>
    </source>
</evidence>
<dbReference type="RefSeq" id="WP_101965284.1">
    <property type="nucleotide sequence ID" value="NZ_PKJS01000033.1"/>
</dbReference>
<dbReference type="Proteomes" id="UP000234914">
    <property type="component" value="Unassembled WGS sequence"/>
</dbReference>
<name>A0A2I1REX6_FAUOS</name>
<sequence>MLNYPTDGGQEKKPCFSNFVTPNCEIHSKTPLKNPIVANQAVIEYLYSNHPPQGVDVKLCDISERDSVWDSHRNQTSLVSDIYSEIQEFERYAERLDGCSGYLKFGWNDSKFVLKQAFFCRVRYCPVCQWRRSLLWKALMYQTYEQIKEQYPTHRFIFLTLTVKNPHITDLRSQLEIMNKAWKKLTKRKEFGIVDGWIRTTEVTRPKLPRKNKKAPIVYCPKTKNTHAHPHFHCILMVKPSYFGVGYLKQSQWAELWQSCLGVDYLPVVDVRTVRKKGKDKSEPITDDDIKSAIAETLKYATKPDEITLDCHDPQSREWFYELTRQTHKMRFVASGGALKNALKADDKISNEDMIKTGNEDDTEQTDEKRLNFTYYPTKGSYIYNPVHNE</sequence>
<dbReference type="GO" id="GO:0006260">
    <property type="term" value="P:DNA replication"/>
    <property type="evidence" value="ECO:0007669"/>
    <property type="project" value="UniProtKB-KW"/>
</dbReference>
<dbReference type="InterPro" id="IPR000989">
    <property type="entry name" value="Rep"/>
</dbReference>
<evidence type="ECO:0000313" key="3">
    <source>
        <dbReference type="EMBL" id="PKZ67677.1"/>
    </source>
</evidence>
<gene>
    <name evidence="3" type="ORF">CYJ96_12560</name>
</gene>
<accession>A0A2I1REX6</accession>
<comment type="caution">
    <text evidence="3">The sequence shown here is derived from an EMBL/GenBank/DDBJ whole genome shotgun (WGS) entry which is preliminary data.</text>
</comment>
<evidence type="ECO:0000256" key="2">
    <source>
        <dbReference type="ARBA" id="ARBA00022705"/>
    </source>
</evidence>
<comment type="similarity">
    <text evidence="1">Belongs to the Gram-positive plasmids replication protein type 1 family.</text>
</comment>
<dbReference type="GO" id="GO:0003677">
    <property type="term" value="F:DNA binding"/>
    <property type="evidence" value="ECO:0007669"/>
    <property type="project" value="InterPro"/>
</dbReference>